<evidence type="ECO:0000256" key="3">
    <source>
        <dbReference type="ARBA" id="ARBA00022475"/>
    </source>
</evidence>
<comment type="caution">
    <text evidence="11">The sequence shown here is derived from an EMBL/GenBank/DDBJ whole genome shotgun (WGS) entry which is preliminary data.</text>
</comment>
<keyword evidence="12" id="KW-1185">Reference proteome</keyword>
<reference evidence="11" key="1">
    <citation type="submission" date="2022-03" db="EMBL/GenBank/DDBJ databases">
        <authorList>
            <person name="Brunel B."/>
        </authorList>
    </citation>
    <scope>NUCLEOTIDE SEQUENCE</scope>
    <source>
        <strain evidence="11">STM4922sample</strain>
    </source>
</reference>
<evidence type="ECO:0000313" key="12">
    <source>
        <dbReference type="Proteomes" id="UP001152604"/>
    </source>
</evidence>
<keyword evidence="7" id="KW-0564">Palmitate</keyword>
<keyword evidence="6" id="KW-0472">Membrane</keyword>
<feature type="region of interest" description="Disordered" evidence="9">
    <location>
        <begin position="540"/>
        <end position="561"/>
    </location>
</feature>
<evidence type="ECO:0000313" key="11">
    <source>
        <dbReference type="EMBL" id="CAH2401636.1"/>
    </source>
</evidence>
<dbReference type="RefSeq" id="WP_254025941.1">
    <property type="nucleotide sequence ID" value="NZ_CAKXZS010000023.1"/>
</dbReference>
<evidence type="ECO:0000256" key="1">
    <source>
        <dbReference type="ARBA" id="ARBA00004418"/>
    </source>
</evidence>
<comment type="similarity">
    <text evidence="2">Belongs to the bacterial solute-binding protein 1 family.</text>
</comment>
<evidence type="ECO:0000256" key="5">
    <source>
        <dbReference type="ARBA" id="ARBA00022764"/>
    </source>
</evidence>
<evidence type="ECO:0000256" key="2">
    <source>
        <dbReference type="ARBA" id="ARBA00008520"/>
    </source>
</evidence>
<feature type="signal peptide" evidence="10">
    <location>
        <begin position="1"/>
        <end position="23"/>
    </location>
</feature>
<evidence type="ECO:0000256" key="4">
    <source>
        <dbReference type="ARBA" id="ARBA00022729"/>
    </source>
</evidence>
<evidence type="ECO:0000256" key="8">
    <source>
        <dbReference type="ARBA" id="ARBA00023288"/>
    </source>
</evidence>
<dbReference type="Proteomes" id="UP001152604">
    <property type="component" value="Unassembled WGS sequence"/>
</dbReference>
<dbReference type="Gene3D" id="3.40.190.10">
    <property type="entry name" value="Periplasmic binding protein-like II"/>
    <property type="match status" value="2"/>
</dbReference>
<dbReference type="PANTHER" id="PTHR43649:SF33">
    <property type="entry name" value="POLYGALACTURONAN_RHAMNOGALACTURONAN-BINDING PROTEIN YTCQ"/>
    <property type="match status" value="1"/>
</dbReference>
<protein>
    <submittedName>
        <fullName evidence="11">ABC transporter substrate-binding protein</fullName>
    </submittedName>
</protein>
<keyword evidence="5" id="KW-0574">Periplasm</keyword>
<feature type="chain" id="PRO_5047046578" evidence="10">
    <location>
        <begin position="24"/>
        <end position="580"/>
    </location>
</feature>
<dbReference type="InterPro" id="IPR050490">
    <property type="entry name" value="Bact_solute-bd_prot1"/>
</dbReference>
<name>A0ABN8JZU7_9HYPH</name>
<dbReference type="PIRSF" id="PIRSF035859">
    <property type="entry name" value="ABC_tp_sb"/>
    <property type="match status" value="1"/>
</dbReference>
<proteinExistence type="inferred from homology"/>
<sequence>MRRHLLTSTTALVLLLGASQAYAGMDEAKTFLDTEINGLSTLDRSAQEAEMQWFVDAAKPFAGMEVNVLSEGIPTHTYESTVLTKAFEAITGIKVNHQILGEGEVVQAVQTQMQTNRNLYDAYVNDSDLIGTHSRLQLAVNLTDFMAGEGKDVTLPTLDLEDFIGIKFTTGPDGKLYQLPDQQFANLYWFRKDWFDKPELKEKFKAKYGYDLGVPVNWSAYEDIAEFFSKDVKEIDGVQVFGHMDYGKRAPDLGWRMTDAWLSMAGTGSPGEPNGIPIDEWGIRMEAGTCNPVGASVSRGGEANGPASVYAIAKWDEWLRNFAPPGAASYDFYQSLPALSQGNVAQQIFWYTAFLADMVKPKSEGNNTVDDQGNLLWRMAPSPHGPYWKEGQKIGYQDVGSWTILKSTPADRAKAAWLYAQFVVSKTVSLKKSHVGLTLIRDSDIRHQSFTDRAPKLGGWVEFYRSPDRVAWSPTGINVPDYPKLAQIWWQQIGDVNSGAFTPQQAMDRLAEEMDITMARMQAADESAKVYGGCGPRLNEPKDPAEWLGKPNGPKAKLENEKPKGETIVYEELIKRWTTQ</sequence>
<accession>A0ABN8JZU7</accession>
<evidence type="ECO:0000256" key="6">
    <source>
        <dbReference type="ARBA" id="ARBA00023136"/>
    </source>
</evidence>
<comment type="subcellular location">
    <subcellularLocation>
        <location evidence="1">Periplasm</location>
    </subcellularLocation>
</comment>
<dbReference type="InterPro" id="IPR014597">
    <property type="entry name" value="ABC_tp_sb"/>
</dbReference>
<organism evidence="11 12">
    <name type="scientific">Mesorhizobium ventifaucium</name>
    <dbReference type="NCBI Taxonomy" id="666020"/>
    <lineage>
        <taxon>Bacteria</taxon>
        <taxon>Pseudomonadati</taxon>
        <taxon>Pseudomonadota</taxon>
        <taxon>Alphaproteobacteria</taxon>
        <taxon>Hyphomicrobiales</taxon>
        <taxon>Phyllobacteriaceae</taxon>
        <taxon>Mesorhizobium</taxon>
    </lineage>
</organism>
<dbReference type="EMBL" id="CAKXZS010000023">
    <property type="protein sequence ID" value="CAH2401636.1"/>
    <property type="molecule type" value="Genomic_DNA"/>
</dbReference>
<evidence type="ECO:0000256" key="7">
    <source>
        <dbReference type="ARBA" id="ARBA00023139"/>
    </source>
</evidence>
<dbReference type="PANTHER" id="PTHR43649">
    <property type="entry name" value="ARABINOSE-BINDING PROTEIN-RELATED"/>
    <property type="match status" value="1"/>
</dbReference>
<keyword evidence="8" id="KW-0449">Lipoprotein</keyword>
<keyword evidence="3" id="KW-1003">Cell membrane</keyword>
<dbReference type="InterPro" id="IPR006059">
    <property type="entry name" value="SBP"/>
</dbReference>
<keyword evidence="4 10" id="KW-0732">Signal</keyword>
<dbReference type="Pfam" id="PF01547">
    <property type="entry name" value="SBP_bac_1"/>
    <property type="match status" value="1"/>
</dbReference>
<gene>
    <name evidence="11" type="ORF">MES4922_30198</name>
</gene>
<evidence type="ECO:0000256" key="10">
    <source>
        <dbReference type="SAM" id="SignalP"/>
    </source>
</evidence>
<dbReference type="SUPFAM" id="SSF53850">
    <property type="entry name" value="Periplasmic binding protein-like II"/>
    <property type="match status" value="1"/>
</dbReference>
<evidence type="ECO:0000256" key="9">
    <source>
        <dbReference type="SAM" id="MobiDB-lite"/>
    </source>
</evidence>